<reference evidence="1 2" key="1">
    <citation type="submission" date="2019-05" db="EMBL/GenBank/DDBJ databases">
        <title>Another draft genome of Portunus trituberculatus and its Hox gene families provides insights of decapod evolution.</title>
        <authorList>
            <person name="Jeong J.-H."/>
            <person name="Song I."/>
            <person name="Kim S."/>
            <person name="Choi T."/>
            <person name="Kim D."/>
            <person name="Ryu S."/>
            <person name="Kim W."/>
        </authorList>
    </citation>
    <scope>NUCLEOTIDE SEQUENCE [LARGE SCALE GENOMIC DNA]</scope>
    <source>
        <tissue evidence="1">Muscle</tissue>
    </source>
</reference>
<sequence length="60" mass="6983">MSLRVCVSLRECLRVLVRLPSSCVWEEMWSIVVEEMECGGDDDVVVVVVVGRKCAQRRWW</sequence>
<organism evidence="1 2">
    <name type="scientific">Portunus trituberculatus</name>
    <name type="common">Swimming crab</name>
    <name type="synonym">Neptunus trituberculatus</name>
    <dbReference type="NCBI Taxonomy" id="210409"/>
    <lineage>
        <taxon>Eukaryota</taxon>
        <taxon>Metazoa</taxon>
        <taxon>Ecdysozoa</taxon>
        <taxon>Arthropoda</taxon>
        <taxon>Crustacea</taxon>
        <taxon>Multicrustacea</taxon>
        <taxon>Malacostraca</taxon>
        <taxon>Eumalacostraca</taxon>
        <taxon>Eucarida</taxon>
        <taxon>Decapoda</taxon>
        <taxon>Pleocyemata</taxon>
        <taxon>Brachyura</taxon>
        <taxon>Eubrachyura</taxon>
        <taxon>Portunoidea</taxon>
        <taxon>Portunidae</taxon>
        <taxon>Portuninae</taxon>
        <taxon>Portunus</taxon>
    </lineage>
</organism>
<comment type="caution">
    <text evidence="1">The sequence shown here is derived from an EMBL/GenBank/DDBJ whole genome shotgun (WGS) entry which is preliminary data.</text>
</comment>
<keyword evidence="2" id="KW-1185">Reference proteome</keyword>
<name>A0A5B7IZH1_PORTR</name>
<accession>A0A5B7IZH1</accession>
<gene>
    <name evidence="1" type="ORF">E2C01_084262</name>
</gene>
<proteinExistence type="predicted"/>
<protein>
    <submittedName>
        <fullName evidence="1">Uncharacterized protein</fullName>
    </submittedName>
</protein>
<evidence type="ECO:0000313" key="1">
    <source>
        <dbReference type="EMBL" id="MPC89322.1"/>
    </source>
</evidence>
<evidence type="ECO:0000313" key="2">
    <source>
        <dbReference type="Proteomes" id="UP000324222"/>
    </source>
</evidence>
<dbReference type="EMBL" id="VSRR010080626">
    <property type="protein sequence ID" value="MPC89322.1"/>
    <property type="molecule type" value="Genomic_DNA"/>
</dbReference>
<dbReference type="AlphaFoldDB" id="A0A5B7IZH1"/>
<dbReference type="Proteomes" id="UP000324222">
    <property type="component" value="Unassembled WGS sequence"/>
</dbReference>